<dbReference type="Proteomes" id="UP000295375">
    <property type="component" value="Unassembled WGS sequence"/>
</dbReference>
<proteinExistence type="inferred from homology"/>
<dbReference type="Gene3D" id="3.30.70.270">
    <property type="match status" value="1"/>
</dbReference>
<dbReference type="InterPro" id="IPR001126">
    <property type="entry name" value="UmuC"/>
</dbReference>
<dbReference type="PANTHER" id="PTHR35369:SF2">
    <property type="entry name" value="BLR3025 PROTEIN"/>
    <property type="match status" value="1"/>
</dbReference>
<keyword evidence="5" id="KW-1185">Reference proteome</keyword>
<dbReference type="PANTHER" id="PTHR35369">
    <property type="entry name" value="BLR3025 PROTEIN-RELATED"/>
    <property type="match status" value="1"/>
</dbReference>
<feature type="domain" description="UmuC" evidence="3">
    <location>
        <begin position="13"/>
        <end position="142"/>
    </location>
</feature>
<dbReference type="RefSeq" id="WP_133587433.1">
    <property type="nucleotide sequence ID" value="NZ_CP037953.1"/>
</dbReference>
<dbReference type="EMBL" id="SNYM01000002">
    <property type="protein sequence ID" value="TDQ50347.1"/>
    <property type="molecule type" value="Genomic_DNA"/>
</dbReference>
<comment type="similarity">
    <text evidence="1">Belongs to the DNA polymerase type-Y family.</text>
</comment>
<evidence type="ECO:0000259" key="3">
    <source>
        <dbReference type="Pfam" id="PF00817"/>
    </source>
</evidence>
<evidence type="ECO:0000313" key="4">
    <source>
        <dbReference type="EMBL" id="TDQ50347.1"/>
    </source>
</evidence>
<evidence type="ECO:0000256" key="1">
    <source>
        <dbReference type="ARBA" id="ARBA00010945"/>
    </source>
</evidence>
<dbReference type="InterPro" id="IPR043502">
    <property type="entry name" value="DNA/RNA_pol_sf"/>
</dbReference>
<protein>
    <submittedName>
        <fullName evidence="4">Protein ImuB</fullName>
    </submittedName>
</protein>
<accession>A0A4V3D844</accession>
<gene>
    <name evidence="4" type="ORF">EV696_10227</name>
</gene>
<reference evidence="4 5" key="1">
    <citation type="submission" date="2019-03" db="EMBL/GenBank/DDBJ databases">
        <title>Genomic Encyclopedia of Type Strains, Phase IV (KMG-IV): sequencing the most valuable type-strain genomes for metagenomic binning, comparative biology and taxonomic classification.</title>
        <authorList>
            <person name="Goeker M."/>
        </authorList>
    </citation>
    <scope>NUCLEOTIDE SEQUENCE [LARGE SCALE GENOMIC DNA]</scope>
    <source>
        <strain evidence="4 5">DSM 103792</strain>
    </source>
</reference>
<evidence type="ECO:0000313" key="5">
    <source>
        <dbReference type="Proteomes" id="UP000295375"/>
    </source>
</evidence>
<name>A0A4V3D844_9GAMM</name>
<dbReference type="AlphaFoldDB" id="A0A4V3D844"/>
<dbReference type="InterPro" id="IPR043128">
    <property type="entry name" value="Rev_trsase/Diguanyl_cyclase"/>
</dbReference>
<organism evidence="4 5">
    <name type="scientific">Permianibacter aggregans</name>
    <dbReference type="NCBI Taxonomy" id="1510150"/>
    <lineage>
        <taxon>Bacteria</taxon>
        <taxon>Pseudomonadati</taxon>
        <taxon>Pseudomonadota</taxon>
        <taxon>Gammaproteobacteria</taxon>
        <taxon>Pseudomonadales</taxon>
        <taxon>Pseudomonadaceae</taxon>
        <taxon>Permianibacter</taxon>
    </lineage>
</organism>
<comment type="caution">
    <text evidence="4">The sequence shown here is derived from an EMBL/GenBank/DDBJ whole genome shotgun (WGS) entry which is preliminary data.</text>
</comment>
<dbReference type="Pfam" id="PF00817">
    <property type="entry name" value="IMS"/>
    <property type="match status" value="1"/>
</dbReference>
<dbReference type="SUPFAM" id="SSF56672">
    <property type="entry name" value="DNA/RNA polymerases"/>
    <property type="match status" value="1"/>
</dbReference>
<dbReference type="GO" id="GO:0006281">
    <property type="term" value="P:DNA repair"/>
    <property type="evidence" value="ECO:0007669"/>
    <property type="project" value="InterPro"/>
</dbReference>
<dbReference type="Gene3D" id="3.40.1170.60">
    <property type="match status" value="1"/>
</dbReference>
<dbReference type="OrthoDB" id="5298951at2"/>
<dbReference type="CDD" id="cd03468">
    <property type="entry name" value="PolY_like"/>
    <property type="match status" value="1"/>
</dbReference>
<sequence length="483" mass="55896">MRWLCLWFPKLAVELADRLNHEQKPLLVYQLQRQRLMVWQANGAAQTLGIKPGISVGSAQALAADLLTCARDLIAEQQAHQHLALIASQFSSDVQLTEGGAVLLEIERSLRLFHGVQGLLAALEKEMRPLELSWRWQMGWGATATLVMSALQPVTDFSEPQLKAVLSRAPLRCLNRDRRCPNSWLHHLQQSGFRYFRDLEAIPRAALSKRFGREFLDYWQRLWGEKPDSLQVFRLPEVFDQRLALLAEVDALDALLFPAKRLLQDLEQYLRIRQKQVNHLRFFLYQDRQQSLEVDLHSAEPGSNVDTWLPLLKLRFEREQLAQPVREIRLQVLQFVELQPAKQQLFSTAADDQAGEQRLLSLLRARLGDYAVQFLHTTDDDWPERASTLGATPQTTSLSAMDGERPLCLLDTPVRLSTQHGMPHYRGALQFEPGVERFAARWWQDNNEQREYRIACNAKGERFWLFRRAEYPAQWYLHGLFGF</sequence>
<evidence type="ECO:0000256" key="2">
    <source>
        <dbReference type="ARBA" id="ARBA00022763"/>
    </source>
</evidence>
<keyword evidence="2" id="KW-0227">DNA damage</keyword>
<dbReference type="InterPro" id="IPR050356">
    <property type="entry name" value="SulA_CellDiv_inhibitor"/>
</dbReference>